<comment type="caution">
    <text evidence="1">The sequence shown here is derived from an EMBL/GenBank/DDBJ whole genome shotgun (WGS) entry which is preliminary data.</text>
</comment>
<dbReference type="EMBL" id="LGCM01000014">
    <property type="protein sequence ID" value="KPL89936.1"/>
    <property type="molecule type" value="Genomic_DNA"/>
</dbReference>
<dbReference type="Proteomes" id="UP000050501">
    <property type="component" value="Unassembled WGS sequence"/>
</dbReference>
<proteinExistence type="predicted"/>
<evidence type="ECO:0000313" key="1">
    <source>
        <dbReference type="EMBL" id="KPL89936.1"/>
    </source>
</evidence>
<dbReference type="OrthoDB" id="165963at2"/>
<keyword evidence="2" id="KW-1185">Reference proteome</keyword>
<protein>
    <submittedName>
        <fullName evidence="1">Uncharacterized protein</fullName>
    </submittedName>
</protein>
<organism evidence="1 2">
    <name type="scientific">Levilinea saccharolytica</name>
    <dbReference type="NCBI Taxonomy" id="229921"/>
    <lineage>
        <taxon>Bacteria</taxon>
        <taxon>Bacillati</taxon>
        <taxon>Chloroflexota</taxon>
        <taxon>Anaerolineae</taxon>
        <taxon>Anaerolineales</taxon>
        <taxon>Anaerolineaceae</taxon>
        <taxon>Levilinea</taxon>
    </lineage>
</organism>
<accession>A0A0P6YD99</accession>
<dbReference type="RefSeq" id="WP_062416889.1">
    <property type="nucleotide sequence ID" value="NZ_DF967974.1"/>
</dbReference>
<gene>
    <name evidence="1" type="ORF">ADN01_03430</name>
</gene>
<dbReference type="AlphaFoldDB" id="A0A0P6YD99"/>
<sequence>MVDAIIHDPYIALALAVIYHAVLDLDSDNPARMAEARAWLQFVGLNWCELLGVSEEELETWVAGGFALPPSAHRNWRY</sequence>
<evidence type="ECO:0000313" key="2">
    <source>
        <dbReference type="Proteomes" id="UP000050501"/>
    </source>
</evidence>
<name>A0A0P6YD99_9CHLR</name>
<reference evidence="1 2" key="1">
    <citation type="submission" date="2015-07" db="EMBL/GenBank/DDBJ databases">
        <title>Genome sequence of Levilinea saccharolytica DSM 16555.</title>
        <authorList>
            <person name="Hemp J."/>
            <person name="Ward L.M."/>
            <person name="Pace L.A."/>
            <person name="Fischer W.W."/>
        </authorList>
    </citation>
    <scope>NUCLEOTIDE SEQUENCE [LARGE SCALE GENOMIC DNA]</scope>
    <source>
        <strain evidence="1 2">KIBI-1</strain>
    </source>
</reference>
<dbReference type="STRING" id="229921.ADN01_03430"/>